<dbReference type="PANTHER" id="PTHR30035:SF3">
    <property type="entry name" value="INTERMEMBRANE PHOSPHOLIPID TRANSPORT SYSTEM LIPOPROTEIN MLAA"/>
    <property type="match status" value="1"/>
</dbReference>
<keyword evidence="5" id="KW-0449">Lipoprotein</keyword>
<evidence type="ECO:0000256" key="2">
    <source>
        <dbReference type="ARBA" id="ARBA00022729"/>
    </source>
</evidence>
<dbReference type="Proteomes" id="UP001379949">
    <property type="component" value="Unassembled WGS sequence"/>
</dbReference>
<accession>A0ABU9G3X2</accession>
<keyword evidence="6" id="KW-1185">Reference proteome</keyword>
<comment type="similarity">
    <text evidence="1">Belongs to the MlaA family.</text>
</comment>
<feature type="compositionally biased region" description="Acidic residues" evidence="3">
    <location>
        <begin position="65"/>
        <end position="76"/>
    </location>
</feature>
<evidence type="ECO:0000313" key="5">
    <source>
        <dbReference type="EMBL" id="MEL0613191.1"/>
    </source>
</evidence>
<sequence length="379" mass="40818">MNRSTTWLVAALLSVTLSACASKSPDGAQSSEVAAPVAEVPSEKVNGQDHQAKDVASDTAKGAADDEGSWDDDSTDDSVVTDPADPWEGFNRAMFSFNDTLDVYFLKPIAKGYKNVTPEFMQTGVSNFFSNIGEISNLTNSGLQGKKNAFVASTWRFVINSTVGIFGLFDVASSLGVRKYDEDFGQTLGYWGVSSGPYLVLPFLGPSTVRDAGGTAVDFFNYDPVNELDLNRDQNIGRWSLYVVQKRASFLSAESLIIGDRYSFIRDVYLQNRENEVYDGHPPSKAAKKAHADSGDSWGDDTGADSWGDDDNTDSWGDDTGTDSWGDPSDDAPAVEASVKTPSADTQLEANSTGTKVVQKTDDSVTDDALESGENKTQD</sequence>
<dbReference type="PANTHER" id="PTHR30035">
    <property type="entry name" value="LIPOPROTEIN VACJ-RELATED"/>
    <property type="match status" value="1"/>
</dbReference>
<dbReference type="InterPro" id="IPR007428">
    <property type="entry name" value="MlaA"/>
</dbReference>
<dbReference type="RefSeq" id="WP_341566989.1">
    <property type="nucleotide sequence ID" value="NZ_JBAKAR010000005.1"/>
</dbReference>
<protein>
    <submittedName>
        <fullName evidence="5">MlaA family lipoprotein</fullName>
    </submittedName>
</protein>
<dbReference type="Pfam" id="PF04333">
    <property type="entry name" value="MlaA"/>
    <property type="match status" value="1"/>
</dbReference>
<feature type="compositionally biased region" description="Basic and acidic residues" evidence="3">
    <location>
        <begin position="46"/>
        <end position="56"/>
    </location>
</feature>
<comment type="caution">
    <text evidence="5">The sequence shown here is derived from an EMBL/GenBank/DDBJ whole genome shotgun (WGS) entry which is preliminary data.</text>
</comment>
<dbReference type="EMBL" id="JBAKAR010000005">
    <property type="protein sequence ID" value="MEL0613191.1"/>
    <property type="molecule type" value="Genomic_DNA"/>
</dbReference>
<proteinExistence type="inferred from homology"/>
<feature type="compositionally biased region" description="Acidic residues" evidence="3">
    <location>
        <begin position="298"/>
        <end position="321"/>
    </location>
</feature>
<feature type="compositionally biased region" description="Polar residues" evidence="3">
    <location>
        <begin position="340"/>
        <end position="358"/>
    </location>
</feature>
<keyword evidence="2 4" id="KW-0732">Signal</keyword>
<feature type="region of interest" description="Disordered" evidence="3">
    <location>
        <begin position="22"/>
        <end position="83"/>
    </location>
</feature>
<evidence type="ECO:0000256" key="4">
    <source>
        <dbReference type="SAM" id="SignalP"/>
    </source>
</evidence>
<name>A0ABU9G3X2_9GAMM</name>
<dbReference type="PRINTS" id="PR01805">
    <property type="entry name" value="VACJLIPOPROT"/>
</dbReference>
<organism evidence="5 6">
    <name type="scientific">Marinomonas arenicola</name>
    <dbReference type="NCBI Taxonomy" id="569601"/>
    <lineage>
        <taxon>Bacteria</taxon>
        <taxon>Pseudomonadati</taxon>
        <taxon>Pseudomonadota</taxon>
        <taxon>Gammaproteobacteria</taxon>
        <taxon>Oceanospirillales</taxon>
        <taxon>Oceanospirillaceae</taxon>
        <taxon>Marinomonas</taxon>
    </lineage>
</organism>
<feature type="region of interest" description="Disordered" evidence="3">
    <location>
        <begin position="279"/>
        <end position="379"/>
    </location>
</feature>
<evidence type="ECO:0000256" key="1">
    <source>
        <dbReference type="ARBA" id="ARBA00010634"/>
    </source>
</evidence>
<dbReference type="PROSITE" id="PS51257">
    <property type="entry name" value="PROKAR_LIPOPROTEIN"/>
    <property type="match status" value="1"/>
</dbReference>
<gene>
    <name evidence="5" type="ORF">V6242_08535</name>
</gene>
<reference evidence="5 6" key="1">
    <citation type="submission" date="2024-02" db="EMBL/GenBank/DDBJ databases">
        <title>Bacteria isolated from the canopy kelp, Nereocystis luetkeana.</title>
        <authorList>
            <person name="Pfister C.A."/>
            <person name="Younker I.T."/>
            <person name="Light S.H."/>
        </authorList>
    </citation>
    <scope>NUCLEOTIDE SEQUENCE [LARGE SCALE GENOMIC DNA]</scope>
    <source>
        <strain evidence="5 6">TI.4.07</strain>
    </source>
</reference>
<feature type="chain" id="PRO_5046002572" evidence="4">
    <location>
        <begin position="22"/>
        <end position="379"/>
    </location>
</feature>
<evidence type="ECO:0000256" key="3">
    <source>
        <dbReference type="SAM" id="MobiDB-lite"/>
    </source>
</evidence>
<evidence type="ECO:0000313" key="6">
    <source>
        <dbReference type="Proteomes" id="UP001379949"/>
    </source>
</evidence>
<feature type="signal peptide" evidence="4">
    <location>
        <begin position="1"/>
        <end position="21"/>
    </location>
</feature>